<organism evidence="1 2">
    <name type="scientific">Tritrichomonas musculus</name>
    <dbReference type="NCBI Taxonomy" id="1915356"/>
    <lineage>
        <taxon>Eukaryota</taxon>
        <taxon>Metamonada</taxon>
        <taxon>Parabasalia</taxon>
        <taxon>Tritrichomonadida</taxon>
        <taxon>Tritrichomonadidae</taxon>
        <taxon>Tritrichomonas</taxon>
    </lineage>
</organism>
<sequence length="352" mass="42943">MDVTVIQDYMSKMKDIEQNIIDYLENEESDEFDHQNLMDFFKDSHIRSNKQVFKGTLYMLSNISENHHRQRSFFNKIEQIFQYFIPKMKKTFSKCEIFNIFKRNKRILLFLFEQKVIIPNKYFLSIFSKDKYKRKFYSEYFLKEFKPLYDDNTFIYLKTRIPDDIDSELFEERRKEGENQLELCQMIRNDSIDEFIHFTSQSNISLSYTIKPSIYETNPIFLKNRPTLIEYAAFYGSIQIFNYLKMNNVKLNPSLWIYAIHSNNPEMIHLIEYDEIESPHYSFKDCYKESIKCHHNAIMDYIKDNLYVGEREKNIKMFLKSIQYHNYCYLYDLIYFSIANSANFITVIWKWE</sequence>
<dbReference type="PANTHER" id="PTHR24159">
    <property type="match status" value="1"/>
</dbReference>
<comment type="caution">
    <text evidence="1">The sequence shown here is derived from an EMBL/GenBank/DDBJ whole genome shotgun (WGS) entry which is preliminary data.</text>
</comment>
<dbReference type="EMBL" id="JAPFFF010000033">
    <property type="protein sequence ID" value="KAK8844319.1"/>
    <property type="molecule type" value="Genomic_DNA"/>
</dbReference>
<evidence type="ECO:0000313" key="2">
    <source>
        <dbReference type="Proteomes" id="UP001470230"/>
    </source>
</evidence>
<name>A0ABR2HCB9_9EUKA</name>
<proteinExistence type="predicted"/>
<reference evidence="1 2" key="1">
    <citation type="submission" date="2024-04" db="EMBL/GenBank/DDBJ databases">
        <title>Tritrichomonas musculus Genome.</title>
        <authorList>
            <person name="Alves-Ferreira E."/>
            <person name="Grigg M."/>
            <person name="Lorenzi H."/>
            <person name="Galac M."/>
        </authorList>
    </citation>
    <scope>NUCLEOTIDE SEQUENCE [LARGE SCALE GENOMIC DNA]</scope>
    <source>
        <strain evidence="1 2">EAF2021</strain>
    </source>
</reference>
<accession>A0ABR2HCB9</accession>
<dbReference type="SUPFAM" id="SSF48403">
    <property type="entry name" value="Ankyrin repeat"/>
    <property type="match status" value="1"/>
</dbReference>
<keyword evidence="2" id="KW-1185">Reference proteome</keyword>
<evidence type="ECO:0000313" key="1">
    <source>
        <dbReference type="EMBL" id="KAK8844319.1"/>
    </source>
</evidence>
<dbReference type="InterPro" id="IPR036770">
    <property type="entry name" value="Ankyrin_rpt-contain_sf"/>
</dbReference>
<gene>
    <name evidence="1" type="ORF">M9Y10_024532</name>
</gene>
<evidence type="ECO:0008006" key="3">
    <source>
        <dbReference type="Google" id="ProtNLM"/>
    </source>
</evidence>
<protein>
    <recommendedName>
        <fullName evidence="3">DUF3447 domain-containing protein</fullName>
    </recommendedName>
</protein>
<dbReference type="PANTHER" id="PTHR24159:SF5">
    <property type="entry name" value="ANK_REP_REGION DOMAIN-CONTAINING PROTEIN"/>
    <property type="match status" value="1"/>
</dbReference>
<dbReference type="Proteomes" id="UP001470230">
    <property type="component" value="Unassembled WGS sequence"/>
</dbReference>